<keyword evidence="4" id="KW-1185">Reference proteome</keyword>
<dbReference type="PANTHER" id="PTHR43214">
    <property type="entry name" value="TWO-COMPONENT RESPONSE REGULATOR"/>
    <property type="match status" value="1"/>
</dbReference>
<proteinExistence type="predicted"/>
<dbReference type="PROSITE" id="PS50043">
    <property type="entry name" value="HTH_LUXR_2"/>
    <property type="match status" value="1"/>
</dbReference>
<dbReference type="RefSeq" id="WP_270040586.1">
    <property type="nucleotide sequence ID" value="NZ_JAPDOD010000011.1"/>
</dbReference>
<comment type="caution">
    <text evidence="3">The sequence shown here is derived from an EMBL/GenBank/DDBJ whole genome shotgun (WGS) entry which is preliminary data.</text>
</comment>
<feature type="domain" description="HTH luxR-type" evidence="2">
    <location>
        <begin position="622"/>
        <end position="687"/>
    </location>
</feature>
<dbReference type="Proteomes" id="UP001149140">
    <property type="component" value="Unassembled WGS sequence"/>
</dbReference>
<reference evidence="3" key="1">
    <citation type="submission" date="2022-10" db="EMBL/GenBank/DDBJ databases">
        <title>The WGS of Solirubrobacter ginsenosidimutans DSM 21036.</title>
        <authorList>
            <person name="Jiang Z."/>
        </authorList>
    </citation>
    <scope>NUCLEOTIDE SEQUENCE</scope>
    <source>
        <strain evidence="3">DSM 21036</strain>
    </source>
</reference>
<dbReference type="GO" id="GO:0003677">
    <property type="term" value="F:DNA binding"/>
    <property type="evidence" value="ECO:0007669"/>
    <property type="project" value="UniProtKB-KW"/>
</dbReference>
<dbReference type="PRINTS" id="PR00038">
    <property type="entry name" value="HTHLUXR"/>
</dbReference>
<evidence type="ECO:0000259" key="2">
    <source>
        <dbReference type="PROSITE" id="PS50043"/>
    </source>
</evidence>
<accession>A0A9X3MRY7</accession>
<dbReference type="InterPro" id="IPR000792">
    <property type="entry name" value="Tscrpt_reg_LuxR_C"/>
</dbReference>
<dbReference type="SMART" id="SM00421">
    <property type="entry name" value="HTH_LUXR"/>
    <property type="match status" value="1"/>
</dbReference>
<evidence type="ECO:0000313" key="3">
    <source>
        <dbReference type="EMBL" id="MDA0161380.1"/>
    </source>
</evidence>
<evidence type="ECO:0000256" key="1">
    <source>
        <dbReference type="ARBA" id="ARBA00023125"/>
    </source>
</evidence>
<dbReference type="InterPro" id="IPR039420">
    <property type="entry name" value="WalR-like"/>
</dbReference>
<dbReference type="GO" id="GO:0006355">
    <property type="term" value="P:regulation of DNA-templated transcription"/>
    <property type="evidence" value="ECO:0007669"/>
    <property type="project" value="InterPro"/>
</dbReference>
<sequence>MALLELPRGRNPAELAGGFGLPDATPLATYVEQSFARRYEQMPALTQQLLLVAAADPTGDATLLLRAADHLGLKIDEDALDAGELVTVDDRVCFRRPLVRSAVYQVASAADRRRVHAALAESISPGEDADRRAWHRSHAAAAPDEAVAAELEASAGRAHARGGLAAVAAFLERAVALTPDPRRRAQRALAAARVAHAAGGADAASPLLRAARVGPLDKLESAQRQLLEAEIAFGSRRGGDAASLLVAAGRRLERLDPRLARAAYLEAVWAACGAMHLANSSGQVDVSVAVREATPAAGAPSPEDLMLDGMATRFIDGFGAGAPTLRRALDEFRITETEGLFDIAWVWLAVELWDADAWFELGTRHVQAAREAGALTVLPVALHTLASRHLLSGDLVAAELLLTEADSILAVTGDAPMIDARLRLGALRGTDAQPLIKASIRDSTQRGEGVLVRHAEEAAATLYAGLGRHDDALAWAQREFDHNPHVLYRTALPELVEAAVRCNRLDLARRAVDELSEHTHASGTPWALGVEARSRALISSGDDADAWYRQAISLLGSGRLDVESARAQLLYGEWLRRERRRRDARDQLRAAHDRFTLMGAGPFAERAARELRATGETARKRTGTTNEALTMQEAQIARLAADGYTNHEIGAQLFLSHRTVEWHLRNVFATLGLRSRRELRSALPDATRATARI</sequence>
<dbReference type="InterPro" id="IPR011990">
    <property type="entry name" value="TPR-like_helical_dom_sf"/>
</dbReference>
<gene>
    <name evidence="3" type="ORF">OM076_13970</name>
</gene>
<keyword evidence="1" id="KW-0238">DNA-binding</keyword>
<dbReference type="InterPro" id="IPR036388">
    <property type="entry name" value="WH-like_DNA-bd_sf"/>
</dbReference>
<dbReference type="AlphaFoldDB" id="A0A9X3MRY7"/>
<dbReference type="PANTHER" id="PTHR43214:SF42">
    <property type="entry name" value="TRANSCRIPTIONAL REGULATORY PROTEIN DESR"/>
    <property type="match status" value="1"/>
</dbReference>
<dbReference type="CDD" id="cd06170">
    <property type="entry name" value="LuxR_C_like"/>
    <property type="match status" value="1"/>
</dbReference>
<protein>
    <submittedName>
        <fullName evidence="3">LuxR C-terminal-related transcriptional regulator</fullName>
    </submittedName>
</protein>
<dbReference type="Gene3D" id="1.10.10.10">
    <property type="entry name" value="Winged helix-like DNA-binding domain superfamily/Winged helix DNA-binding domain"/>
    <property type="match status" value="1"/>
</dbReference>
<dbReference type="Pfam" id="PF00196">
    <property type="entry name" value="GerE"/>
    <property type="match status" value="1"/>
</dbReference>
<dbReference type="EMBL" id="JAPDOD010000011">
    <property type="protein sequence ID" value="MDA0161380.1"/>
    <property type="molecule type" value="Genomic_DNA"/>
</dbReference>
<organism evidence="3 4">
    <name type="scientific">Solirubrobacter ginsenosidimutans</name>
    <dbReference type="NCBI Taxonomy" id="490573"/>
    <lineage>
        <taxon>Bacteria</taxon>
        <taxon>Bacillati</taxon>
        <taxon>Actinomycetota</taxon>
        <taxon>Thermoleophilia</taxon>
        <taxon>Solirubrobacterales</taxon>
        <taxon>Solirubrobacteraceae</taxon>
        <taxon>Solirubrobacter</taxon>
    </lineage>
</organism>
<dbReference type="InterPro" id="IPR016032">
    <property type="entry name" value="Sig_transdc_resp-reg_C-effctor"/>
</dbReference>
<dbReference type="SUPFAM" id="SSF46894">
    <property type="entry name" value="C-terminal effector domain of the bipartite response regulators"/>
    <property type="match status" value="1"/>
</dbReference>
<evidence type="ECO:0000313" key="4">
    <source>
        <dbReference type="Proteomes" id="UP001149140"/>
    </source>
</evidence>
<name>A0A9X3MRY7_9ACTN</name>
<dbReference type="SUPFAM" id="SSF48452">
    <property type="entry name" value="TPR-like"/>
    <property type="match status" value="1"/>
</dbReference>